<keyword evidence="1 4" id="KW-0853">WD repeat</keyword>
<evidence type="ECO:0000256" key="3">
    <source>
        <dbReference type="ARBA" id="ARBA00023054"/>
    </source>
</evidence>
<dbReference type="AlphaFoldDB" id="A0A0E9N939"/>
<dbReference type="InterPro" id="IPR013258">
    <property type="entry name" value="Striatin_N"/>
</dbReference>
<dbReference type="EMBL" id="BACD03000003">
    <property type="protein sequence ID" value="GAO46231.1"/>
    <property type="molecule type" value="Genomic_DNA"/>
</dbReference>
<feature type="compositionally biased region" description="Pro residues" evidence="6">
    <location>
        <begin position="320"/>
        <end position="334"/>
    </location>
</feature>
<proteinExistence type="predicted"/>
<dbReference type="InterPro" id="IPR015943">
    <property type="entry name" value="WD40/YVTN_repeat-like_dom_sf"/>
</dbReference>
<dbReference type="STRING" id="698492.A0A0E9N939"/>
<evidence type="ECO:0000259" key="7">
    <source>
        <dbReference type="Pfam" id="PF08232"/>
    </source>
</evidence>
<evidence type="ECO:0000313" key="9">
    <source>
        <dbReference type="Proteomes" id="UP000033140"/>
    </source>
</evidence>
<feature type="region of interest" description="Disordered" evidence="6">
    <location>
        <begin position="300"/>
        <end position="350"/>
    </location>
</feature>
<dbReference type="PROSITE" id="PS50294">
    <property type="entry name" value="WD_REPEATS_REGION"/>
    <property type="match status" value="2"/>
</dbReference>
<feature type="compositionally biased region" description="Acidic residues" evidence="6">
    <location>
        <begin position="436"/>
        <end position="446"/>
    </location>
</feature>
<dbReference type="InterPro" id="IPR036322">
    <property type="entry name" value="WD40_repeat_dom_sf"/>
</dbReference>
<dbReference type="PROSITE" id="PS00678">
    <property type="entry name" value="WD_REPEATS_1"/>
    <property type="match status" value="1"/>
</dbReference>
<dbReference type="Gene3D" id="1.20.5.300">
    <property type="match status" value="1"/>
</dbReference>
<evidence type="ECO:0000256" key="6">
    <source>
        <dbReference type="SAM" id="MobiDB-lite"/>
    </source>
</evidence>
<evidence type="ECO:0000313" key="8">
    <source>
        <dbReference type="EMBL" id="GAO46231.1"/>
    </source>
</evidence>
<dbReference type="PROSITE" id="PS50082">
    <property type="entry name" value="WD_REPEATS_2"/>
    <property type="match status" value="2"/>
</dbReference>
<feature type="repeat" description="WD" evidence="4">
    <location>
        <begin position="612"/>
        <end position="653"/>
    </location>
</feature>
<dbReference type="SUPFAM" id="SSF50978">
    <property type="entry name" value="WD40 repeat-like"/>
    <property type="match status" value="1"/>
</dbReference>
<dbReference type="InterPro" id="IPR019775">
    <property type="entry name" value="WD40_repeat_CS"/>
</dbReference>
<dbReference type="Proteomes" id="UP000033140">
    <property type="component" value="Unassembled WGS sequence"/>
</dbReference>
<evidence type="ECO:0000256" key="4">
    <source>
        <dbReference type="PROSITE-ProRule" id="PRU00221"/>
    </source>
</evidence>
<dbReference type="PANTHER" id="PTHR15653">
    <property type="entry name" value="STRIATIN"/>
    <property type="match status" value="1"/>
</dbReference>
<evidence type="ECO:0000256" key="5">
    <source>
        <dbReference type="SAM" id="Coils"/>
    </source>
</evidence>
<feature type="coiled-coil region" evidence="5">
    <location>
        <begin position="123"/>
        <end position="157"/>
    </location>
</feature>
<evidence type="ECO:0000256" key="2">
    <source>
        <dbReference type="ARBA" id="ARBA00022737"/>
    </source>
</evidence>
<dbReference type="PANTHER" id="PTHR15653:SF0">
    <property type="entry name" value="CONNECTOR OF KINASE TO AP-1, ISOFORM E"/>
    <property type="match status" value="1"/>
</dbReference>
<reference evidence="8 9" key="2">
    <citation type="journal article" date="2014" name="J. Gen. Appl. Microbiol.">
        <title>The early diverging ascomycetous budding yeast Saitoella complicata has three histone deacetylases belonging to the Clr6, Hos2, and Rpd3 lineages.</title>
        <authorList>
            <person name="Nishida H."/>
            <person name="Matsumoto T."/>
            <person name="Kondo S."/>
            <person name="Hamamoto M."/>
            <person name="Yoshikawa H."/>
        </authorList>
    </citation>
    <scope>NUCLEOTIDE SEQUENCE [LARGE SCALE GENOMIC DNA]</scope>
    <source>
        <strain evidence="8 9">NRRL Y-17804</strain>
    </source>
</reference>
<name>A0A0E9N939_SAICN</name>
<dbReference type="Gene3D" id="2.130.10.10">
    <property type="entry name" value="YVTN repeat-like/Quinoprotein amine dehydrogenase"/>
    <property type="match status" value="2"/>
</dbReference>
<dbReference type="InterPro" id="IPR051488">
    <property type="entry name" value="WD_repeat_striatin"/>
</dbReference>
<reference evidence="8 9" key="1">
    <citation type="journal article" date="2011" name="J. Gen. Appl. Microbiol.">
        <title>Draft genome sequencing of the enigmatic yeast Saitoella complicata.</title>
        <authorList>
            <person name="Nishida H."/>
            <person name="Hamamoto M."/>
            <person name="Sugiyama J."/>
        </authorList>
    </citation>
    <scope>NUCLEOTIDE SEQUENCE [LARGE SCALE GENOMIC DNA]</scope>
    <source>
        <strain evidence="8 9">NRRL Y-17804</strain>
    </source>
</reference>
<keyword evidence="9" id="KW-1185">Reference proteome</keyword>
<reference evidence="8 9" key="3">
    <citation type="journal article" date="2015" name="Genome Announc.">
        <title>Draft Genome Sequence of the Archiascomycetous Yeast Saitoella complicata.</title>
        <authorList>
            <person name="Yamauchi K."/>
            <person name="Kondo S."/>
            <person name="Hamamoto M."/>
            <person name="Takahashi Y."/>
            <person name="Ogura Y."/>
            <person name="Hayashi T."/>
            <person name="Nishida H."/>
        </authorList>
    </citation>
    <scope>NUCLEOTIDE SEQUENCE [LARGE SCALE GENOMIC DNA]</scope>
    <source>
        <strain evidence="8 9">NRRL Y-17804</strain>
    </source>
</reference>
<comment type="caution">
    <text evidence="8">The sequence shown here is derived from an EMBL/GenBank/DDBJ whole genome shotgun (WGS) entry which is preliminary data.</text>
</comment>
<organism evidence="8 9">
    <name type="scientific">Saitoella complicata (strain BCRC 22490 / CBS 7301 / JCM 7358 / NBRC 10748 / NRRL Y-17804)</name>
    <dbReference type="NCBI Taxonomy" id="698492"/>
    <lineage>
        <taxon>Eukaryota</taxon>
        <taxon>Fungi</taxon>
        <taxon>Dikarya</taxon>
        <taxon>Ascomycota</taxon>
        <taxon>Taphrinomycotina</taxon>
        <taxon>Taphrinomycotina incertae sedis</taxon>
        <taxon>Saitoella</taxon>
    </lineage>
</organism>
<protein>
    <recommendedName>
        <fullName evidence="7">Striatin N-terminal domain-containing protein</fullName>
    </recommendedName>
</protein>
<sequence>MPTISRVYTHLLCHEFSADRLPVHHSTPCDSANIQRTDDTDSTTPIGIYTAGQRYTPLVIDSTIHPVNCLASIPFVRGRVPTMKPFANGPSVSTTTANGSTPSQSAVPQYTLQGSIHFLLSEHRRFERERNMWEIEKAEMNARIAKLEGEKRSGERLKGWLERRVKMLEEALKRERGGKPIEELSEEASMVPPGLAQADKPNVRPQNLGHSLSFLEIIDQTRDLHSSTERARSRDFLEKCLTEVTCLLSSPLVGPAQAGAQAARAQPPTTAGAIVQQNGQGQGWTGAAPVTTTAVTSFTAQPSLDLPPPAPMPNGIIQRPAPPPPSVAAEPTPPSSTSNSDDEEVEVESVSYTVDRYGRPAAPAPAPNTSLPSIPIPEPVVIAEEVESPKDEIELLEEKGDIGTSPATGTSGGEGEGHPLGLPPSYTPSVDKKEEQGEDVEWDLEDDEEEVIEVEDAQGAHEGGEEDDYDAEMRRAIEMETQSQASDAPTEVEEEVPATERWECRFEGRAHLTGVRAVVWVPETDEVVTGGEDGVIALQGLPVSGGKDLKTTAIFRGHHGFVTSLAVSNGKIYSAGTDATIRVWTLPEYINIEETDDDVLPATPDLMKHDILVGHSNAVWDVKVSRDGRLLATAGADGMVKIWDVEGGRNKLKSSWRWKDNEEECGDVVPVSLGWVDGEGIVVGWSSSEAQAEVRDAVSGDVVKTLTCEGATGVRKIVVKNGGEDVWVGYEDGVVRTFSVSSGTPEEVANSSTGKPITALTVSADGETEIVAEDDVVRFVHKTDDGEVDIREFIEHAKKGGECVHDVAISCTGNRAASVGADGSVKIYVKERQ</sequence>
<evidence type="ECO:0000256" key="1">
    <source>
        <dbReference type="ARBA" id="ARBA00022574"/>
    </source>
</evidence>
<dbReference type="Pfam" id="PF00400">
    <property type="entry name" value="WD40"/>
    <property type="match status" value="4"/>
</dbReference>
<gene>
    <name evidence="8" type="ORF">G7K_0466-t1</name>
</gene>
<feature type="region of interest" description="Disordered" evidence="6">
    <location>
        <begin position="398"/>
        <end position="446"/>
    </location>
</feature>
<accession>A0A0E9N939</accession>
<dbReference type="SMART" id="SM00320">
    <property type="entry name" value="WD40"/>
    <property type="match status" value="5"/>
</dbReference>
<keyword evidence="2" id="KW-0677">Repeat</keyword>
<keyword evidence="3 5" id="KW-0175">Coiled coil</keyword>
<feature type="domain" description="Striatin N-terminal" evidence="7">
    <location>
        <begin position="111"/>
        <end position="251"/>
    </location>
</feature>
<feature type="repeat" description="WD" evidence="4">
    <location>
        <begin position="555"/>
        <end position="586"/>
    </location>
</feature>
<dbReference type="Pfam" id="PF08232">
    <property type="entry name" value="Striatin"/>
    <property type="match status" value="1"/>
</dbReference>
<dbReference type="InterPro" id="IPR001680">
    <property type="entry name" value="WD40_rpt"/>
</dbReference>